<dbReference type="AlphaFoldDB" id="A0A9Q0YG20"/>
<keyword evidence="9" id="KW-0357">Heparan sulfate</keyword>
<accession>A0A9Q0YG20</accession>
<feature type="region of interest" description="Disordered" evidence="12">
    <location>
        <begin position="443"/>
        <end position="470"/>
    </location>
</feature>
<evidence type="ECO:0000313" key="15">
    <source>
        <dbReference type="EMBL" id="KAJ8021760.1"/>
    </source>
</evidence>
<evidence type="ECO:0000256" key="13">
    <source>
        <dbReference type="SAM" id="SignalP"/>
    </source>
</evidence>
<dbReference type="InterPro" id="IPR016187">
    <property type="entry name" value="CTDL_fold"/>
</dbReference>
<dbReference type="Gene3D" id="3.10.100.10">
    <property type="entry name" value="Mannose-Binding Protein A, subunit A"/>
    <property type="match status" value="1"/>
</dbReference>
<feature type="signal peptide" evidence="13">
    <location>
        <begin position="1"/>
        <end position="17"/>
    </location>
</feature>
<proteinExistence type="inferred from homology"/>
<evidence type="ECO:0000256" key="5">
    <source>
        <dbReference type="ARBA" id="ARBA00022729"/>
    </source>
</evidence>
<dbReference type="GO" id="GO:0005576">
    <property type="term" value="C:extracellular region"/>
    <property type="evidence" value="ECO:0007669"/>
    <property type="project" value="TreeGrafter"/>
</dbReference>
<dbReference type="GO" id="GO:0009986">
    <property type="term" value="C:cell surface"/>
    <property type="evidence" value="ECO:0007669"/>
    <property type="project" value="TreeGrafter"/>
</dbReference>
<reference evidence="15" key="1">
    <citation type="submission" date="2021-10" db="EMBL/GenBank/DDBJ databases">
        <title>Tropical sea cucumber genome reveals ecological adaptation and Cuvierian tubules defense mechanism.</title>
        <authorList>
            <person name="Chen T."/>
        </authorList>
    </citation>
    <scope>NUCLEOTIDE SEQUENCE</scope>
    <source>
        <strain evidence="15">Nanhai2018</strain>
        <tissue evidence="15">Muscle</tissue>
    </source>
</reference>
<dbReference type="SMART" id="SM00034">
    <property type="entry name" value="CLECT"/>
    <property type="match status" value="1"/>
</dbReference>
<sequence length="593" mass="67942">MEATLVIFAIVVSSTVAEVSETNCQMSDQLVESLVARGVRRTSNWRIYTSGLNSVCFHDESTKASCCSDSMENALKEEAEMLLRQQIETFMGTLQENVRSHIEEFNQFVTDGIEFVRQNTLIFLNRTGSINEGMVNEMETLFSNMVAYFTDGEISREEIAGKFLDSIYAEMVFQKYRRNSPKFYTCVKGVIERNDRYFFKLHKDYLESIINPYLLDARAYSQGLEKLHDVFDRLARLTVTETCKEDYFRSSLCSYCKGHGDELPTCFVTCLNVFKDCTQLHQGLFFRRWESYVEAMRFIAENMILIPYTFTKIAPATANAIRDFNFLLISTHHDVVETCGKPRRSKLYGFIGELEDRPLLDTDFYIYARDLNKIEELGNITEKFINPGVLTCEDSTTYPCWTGTNLEHNRETPVEVLEEARTFKKLAFLLKRVSLERWDPFQPEKGGRLDAGKNTGNDESEEASGQEPQEYCPNQWSHYQSSCYFSTTSMSFNLAREKCRERGGDLVSIQSLEENDLIKSLVDNQKAWIGATKDQGGQFSWLDMSEWTTSVIVIDTDELPNDENCVEINNVGPGILSTLACEDQRIGICEVPL</sequence>
<dbReference type="GO" id="GO:0045202">
    <property type="term" value="C:synapse"/>
    <property type="evidence" value="ECO:0007669"/>
    <property type="project" value="TreeGrafter"/>
</dbReference>
<dbReference type="GO" id="GO:0009966">
    <property type="term" value="P:regulation of signal transduction"/>
    <property type="evidence" value="ECO:0007669"/>
    <property type="project" value="InterPro"/>
</dbReference>
<dbReference type="Proteomes" id="UP001152320">
    <property type="component" value="Chromosome 21"/>
</dbReference>
<feature type="chain" id="PRO_5040446033" evidence="13">
    <location>
        <begin position="18"/>
        <end position="593"/>
    </location>
</feature>
<evidence type="ECO:0000256" key="6">
    <source>
        <dbReference type="ARBA" id="ARBA00022974"/>
    </source>
</evidence>
<dbReference type="Pfam" id="PF01153">
    <property type="entry name" value="Glypican"/>
    <property type="match status" value="1"/>
</dbReference>
<dbReference type="PROSITE" id="PS50041">
    <property type="entry name" value="C_TYPE_LECTIN_2"/>
    <property type="match status" value="1"/>
</dbReference>
<keyword evidence="10" id="KW-0449">Lipoprotein</keyword>
<dbReference type="GO" id="GO:1905475">
    <property type="term" value="P:regulation of protein localization to membrane"/>
    <property type="evidence" value="ECO:0007669"/>
    <property type="project" value="TreeGrafter"/>
</dbReference>
<comment type="caution">
    <text evidence="15">The sequence shown here is derived from an EMBL/GenBank/DDBJ whole genome shotgun (WGS) entry which is preliminary data.</text>
</comment>
<evidence type="ECO:0000256" key="12">
    <source>
        <dbReference type="SAM" id="MobiDB-lite"/>
    </source>
</evidence>
<keyword evidence="16" id="KW-1185">Reference proteome</keyword>
<keyword evidence="8" id="KW-0325">Glycoprotein</keyword>
<dbReference type="InterPro" id="IPR016186">
    <property type="entry name" value="C-type_lectin-like/link_sf"/>
</dbReference>
<keyword evidence="6" id="KW-0654">Proteoglycan</keyword>
<keyword evidence="7" id="KW-0472">Membrane</keyword>
<evidence type="ECO:0000313" key="16">
    <source>
        <dbReference type="Proteomes" id="UP001152320"/>
    </source>
</evidence>
<feature type="domain" description="C-type lectin" evidence="14">
    <location>
        <begin position="479"/>
        <end position="590"/>
    </location>
</feature>
<dbReference type="InterPro" id="IPR001863">
    <property type="entry name" value="Glypican"/>
</dbReference>
<gene>
    <name evidence="15" type="ORF">HOLleu_39052</name>
</gene>
<dbReference type="OrthoDB" id="6133475at2759"/>
<dbReference type="Pfam" id="PF00059">
    <property type="entry name" value="Lectin_C"/>
    <property type="match status" value="1"/>
</dbReference>
<name>A0A9Q0YG20_HOLLE</name>
<dbReference type="PANTHER" id="PTHR10822">
    <property type="entry name" value="GLYPICAN"/>
    <property type="match status" value="1"/>
</dbReference>
<dbReference type="PANTHER" id="PTHR10822:SF30">
    <property type="entry name" value="DALLY-LIKE, ISOFORM A"/>
    <property type="match status" value="1"/>
</dbReference>
<dbReference type="GO" id="GO:0098552">
    <property type="term" value="C:side of membrane"/>
    <property type="evidence" value="ECO:0007669"/>
    <property type="project" value="UniProtKB-KW"/>
</dbReference>
<evidence type="ECO:0000256" key="11">
    <source>
        <dbReference type="RuleBase" id="RU003518"/>
    </source>
</evidence>
<comment type="subcellular location">
    <subcellularLocation>
        <location evidence="1">Cell membrane</location>
        <topology evidence="1">Lipid-anchor</topology>
        <topology evidence="1">GPI-anchor</topology>
    </subcellularLocation>
</comment>
<dbReference type="GO" id="GO:0005886">
    <property type="term" value="C:plasma membrane"/>
    <property type="evidence" value="ECO:0007669"/>
    <property type="project" value="UniProtKB-SubCell"/>
</dbReference>
<evidence type="ECO:0000256" key="8">
    <source>
        <dbReference type="ARBA" id="ARBA00023180"/>
    </source>
</evidence>
<dbReference type="EMBL" id="JAIZAY010000021">
    <property type="protein sequence ID" value="KAJ8021760.1"/>
    <property type="molecule type" value="Genomic_DNA"/>
</dbReference>
<evidence type="ECO:0000256" key="2">
    <source>
        <dbReference type="ARBA" id="ARBA00010260"/>
    </source>
</evidence>
<keyword evidence="5 13" id="KW-0732">Signal</keyword>
<evidence type="ECO:0000259" key="14">
    <source>
        <dbReference type="PROSITE" id="PS50041"/>
    </source>
</evidence>
<comment type="similarity">
    <text evidence="2 11">Belongs to the glypican family.</text>
</comment>
<evidence type="ECO:0000256" key="10">
    <source>
        <dbReference type="ARBA" id="ARBA00023288"/>
    </source>
</evidence>
<evidence type="ECO:0000256" key="1">
    <source>
        <dbReference type="ARBA" id="ARBA00004609"/>
    </source>
</evidence>
<dbReference type="SUPFAM" id="SSF56436">
    <property type="entry name" value="C-type lectin-like"/>
    <property type="match status" value="1"/>
</dbReference>
<dbReference type="CDD" id="cd00037">
    <property type="entry name" value="CLECT"/>
    <property type="match status" value="1"/>
</dbReference>
<evidence type="ECO:0000256" key="7">
    <source>
        <dbReference type="ARBA" id="ARBA00023136"/>
    </source>
</evidence>
<evidence type="ECO:0000256" key="4">
    <source>
        <dbReference type="ARBA" id="ARBA00022622"/>
    </source>
</evidence>
<dbReference type="InterPro" id="IPR001304">
    <property type="entry name" value="C-type_lectin-like"/>
</dbReference>
<organism evidence="15 16">
    <name type="scientific">Holothuria leucospilota</name>
    <name type="common">Black long sea cucumber</name>
    <name type="synonym">Mertensiothuria leucospilota</name>
    <dbReference type="NCBI Taxonomy" id="206669"/>
    <lineage>
        <taxon>Eukaryota</taxon>
        <taxon>Metazoa</taxon>
        <taxon>Echinodermata</taxon>
        <taxon>Eleutherozoa</taxon>
        <taxon>Echinozoa</taxon>
        <taxon>Holothuroidea</taxon>
        <taxon>Aspidochirotacea</taxon>
        <taxon>Aspidochirotida</taxon>
        <taxon>Holothuriidae</taxon>
        <taxon>Holothuria</taxon>
    </lineage>
</organism>
<protein>
    <submittedName>
        <fullName evidence="15">Glypican-6</fullName>
    </submittedName>
</protein>
<keyword evidence="3" id="KW-1003">Cell membrane</keyword>
<evidence type="ECO:0000256" key="9">
    <source>
        <dbReference type="ARBA" id="ARBA00023207"/>
    </source>
</evidence>
<keyword evidence="4" id="KW-0336">GPI-anchor</keyword>
<dbReference type="GO" id="GO:0016477">
    <property type="term" value="P:cell migration"/>
    <property type="evidence" value="ECO:0007669"/>
    <property type="project" value="TreeGrafter"/>
</dbReference>
<evidence type="ECO:0000256" key="3">
    <source>
        <dbReference type="ARBA" id="ARBA00022475"/>
    </source>
</evidence>